<keyword evidence="2" id="KW-1185">Reference proteome</keyword>
<organism evidence="1 2">
    <name type="scientific">Laedolimicola intestinihominis</name>
    <dbReference type="NCBI Taxonomy" id="3133166"/>
    <lineage>
        <taxon>Bacteria</taxon>
        <taxon>Bacillati</taxon>
        <taxon>Bacillota</taxon>
        <taxon>Clostridia</taxon>
        <taxon>Lachnospirales</taxon>
        <taxon>Lachnospiraceae</taxon>
        <taxon>Laedolimicola</taxon>
    </lineage>
</organism>
<gene>
    <name evidence="1" type="ORF">WMO29_03290</name>
</gene>
<protein>
    <submittedName>
        <fullName evidence="1">Uncharacterized protein</fullName>
    </submittedName>
</protein>
<name>A0ABV1FFH6_9FIRM</name>
<reference evidence="1 2" key="1">
    <citation type="submission" date="2024-03" db="EMBL/GenBank/DDBJ databases">
        <title>Human intestinal bacterial collection.</title>
        <authorList>
            <person name="Pauvert C."/>
            <person name="Hitch T.C.A."/>
            <person name="Clavel T."/>
        </authorList>
    </citation>
    <scope>NUCLEOTIDE SEQUENCE [LARGE SCALE GENOMIC DNA]</scope>
    <source>
        <strain evidence="1 2">CLA-AA-H132</strain>
    </source>
</reference>
<sequence>MKLRSTVLTEEYLQELIEQLYGMLEYNRVLERENAIWDKAIGREQTEFVKAFVERRLQWMDSYYCGL</sequence>
<proteinExistence type="predicted"/>
<evidence type="ECO:0000313" key="1">
    <source>
        <dbReference type="EMBL" id="MEQ2471516.1"/>
    </source>
</evidence>
<dbReference type="Proteomes" id="UP001438008">
    <property type="component" value="Unassembled WGS sequence"/>
</dbReference>
<dbReference type="EMBL" id="JBBMFE010000002">
    <property type="protein sequence ID" value="MEQ2471516.1"/>
    <property type="molecule type" value="Genomic_DNA"/>
</dbReference>
<comment type="caution">
    <text evidence="1">The sequence shown here is derived from an EMBL/GenBank/DDBJ whole genome shotgun (WGS) entry which is preliminary data.</text>
</comment>
<dbReference type="RefSeq" id="WP_349163753.1">
    <property type="nucleotide sequence ID" value="NZ_JBBMFE010000002.1"/>
</dbReference>
<evidence type="ECO:0000313" key="2">
    <source>
        <dbReference type="Proteomes" id="UP001438008"/>
    </source>
</evidence>
<accession>A0ABV1FFH6</accession>